<keyword evidence="11 19" id="KW-0460">Magnesium</keyword>
<dbReference type="PANTHER" id="PTHR34148">
    <property type="entry name" value="ADENOSYLCOBINAMIDE-GDP RIBAZOLETRANSFERASE"/>
    <property type="match status" value="1"/>
</dbReference>
<evidence type="ECO:0000256" key="12">
    <source>
        <dbReference type="ARBA" id="ARBA00022989"/>
    </source>
</evidence>
<evidence type="ECO:0000256" key="11">
    <source>
        <dbReference type="ARBA" id="ARBA00022842"/>
    </source>
</evidence>
<evidence type="ECO:0000256" key="2">
    <source>
        <dbReference type="ARBA" id="ARBA00004651"/>
    </source>
</evidence>
<evidence type="ECO:0000256" key="16">
    <source>
        <dbReference type="ARBA" id="ARBA00032853"/>
    </source>
</evidence>
<accession>A0ABW5BSM4</accession>
<evidence type="ECO:0000256" key="19">
    <source>
        <dbReference type="HAMAP-Rule" id="MF_00719"/>
    </source>
</evidence>
<protein>
    <recommendedName>
        <fullName evidence="6 19">Adenosylcobinamide-GDP ribazoletransferase</fullName>
        <ecNumber evidence="5 19">2.7.8.26</ecNumber>
    </recommendedName>
    <alternativeName>
        <fullName evidence="16 19">Cobalamin synthase</fullName>
    </alternativeName>
    <alternativeName>
        <fullName evidence="15 19">Cobalamin-5'-phosphate synthase</fullName>
    </alternativeName>
</protein>
<feature type="transmembrane region" description="Helical" evidence="19">
    <location>
        <begin position="133"/>
        <end position="155"/>
    </location>
</feature>
<dbReference type="RefSeq" id="WP_247342278.1">
    <property type="nucleotide sequence ID" value="NZ_CP095550.1"/>
</dbReference>
<comment type="subcellular location">
    <subcellularLocation>
        <location evidence="2 19">Cell membrane</location>
        <topology evidence="2 19">Multi-pass membrane protein</topology>
    </subcellularLocation>
</comment>
<evidence type="ECO:0000256" key="15">
    <source>
        <dbReference type="ARBA" id="ARBA00032605"/>
    </source>
</evidence>
<evidence type="ECO:0000256" key="10">
    <source>
        <dbReference type="ARBA" id="ARBA00022692"/>
    </source>
</evidence>
<dbReference type="PANTHER" id="PTHR34148:SF1">
    <property type="entry name" value="ADENOSYLCOBINAMIDE-GDP RIBAZOLETRANSFERASE"/>
    <property type="match status" value="1"/>
</dbReference>
<evidence type="ECO:0000313" key="20">
    <source>
        <dbReference type="EMBL" id="MFD2212521.1"/>
    </source>
</evidence>
<keyword evidence="21" id="KW-1185">Reference proteome</keyword>
<evidence type="ECO:0000256" key="8">
    <source>
        <dbReference type="ARBA" id="ARBA00022573"/>
    </source>
</evidence>
<evidence type="ECO:0000313" key="21">
    <source>
        <dbReference type="Proteomes" id="UP001597318"/>
    </source>
</evidence>
<comment type="pathway">
    <text evidence="3 19">Cofactor biosynthesis; adenosylcobalamin biosynthesis; adenosylcobalamin from cob(II)yrinate a,c-diamide: step 7/7.</text>
</comment>
<evidence type="ECO:0000256" key="17">
    <source>
        <dbReference type="ARBA" id="ARBA00048623"/>
    </source>
</evidence>
<evidence type="ECO:0000256" key="9">
    <source>
        <dbReference type="ARBA" id="ARBA00022679"/>
    </source>
</evidence>
<comment type="caution">
    <text evidence="20">The sequence shown here is derived from an EMBL/GenBank/DDBJ whole genome shotgun (WGS) entry which is preliminary data.</text>
</comment>
<name>A0ABW5BSM4_9BACI</name>
<feature type="transmembrane region" description="Helical" evidence="19">
    <location>
        <begin position="167"/>
        <end position="191"/>
    </location>
</feature>
<gene>
    <name evidence="19 20" type="primary">cobS</name>
    <name evidence="20" type="ORF">ACFSKK_02210</name>
</gene>
<evidence type="ECO:0000256" key="5">
    <source>
        <dbReference type="ARBA" id="ARBA00013200"/>
    </source>
</evidence>
<comment type="similarity">
    <text evidence="4 19">Belongs to the CobS family.</text>
</comment>
<keyword evidence="9 19" id="KW-0808">Transferase</keyword>
<comment type="catalytic activity">
    <reaction evidence="17 19">
        <text>alpha-ribazole + adenosylcob(III)inamide-GDP = adenosylcob(III)alamin + GMP + H(+)</text>
        <dbReference type="Rhea" id="RHEA:16049"/>
        <dbReference type="ChEBI" id="CHEBI:10329"/>
        <dbReference type="ChEBI" id="CHEBI:15378"/>
        <dbReference type="ChEBI" id="CHEBI:18408"/>
        <dbReference type="ChEBI" id="CHEBI:58115"/>
        <dbReference type="ChEBI" id="CHEBI:60487"/>
        <dbReference type="EC" id="2.7.8.26"/>
    </reaction>
</comment>
<keyword evidence="12 19" id="KW-1133">Transmembrane helix</keyword>
<keyword evidence="7 19" id="KW-1003">Cell membrane</keyword>
<dbReference type="InterPro" id="IPR003805">
    <property type="entry name" value="CobS"/>
</dbReference>
<dbReference type="Proteomes" id="UP001597318">
    <property type="component" value="Unassembled WGS sequence"/>
</dbReference>
<evidence type="ECO:0000256" key="18">
    <source>
        <dbReference type="ARBA" id="ARBA00049504"/>
    </source>
</evidence>
<dbReference type="GO" id="GO:0051073">
    <property type="term" value="F:adenosylcobinamide-GDP ribazoletransferase activity"/>
    <property type="evidence" value="ECO:0007669"/>
    <property type="project" value="UniProtKB-EC"/>
</dbReference>
<evidence type="ECO:0000256" key="1">
    <source>
        <dbReference type="ARBA" id="ARBA00001946"/>
    </source>
</evidence>
<dbReference type="HAMAP" id="MF_00719">
    <property type="entry name" value="CobS"/>
    <property type="match status" value="1"/>
</dbReference>
<feature type="transmembrane region" description="Helical" evidence="19">
    <location>
        <begin position="106"/>
        <end position="126"/>
    </location>
</feature>
<dbReference type="EMBL" id="JBHUIK010000001">
    <property type="protein sequence ID" value="MFD2212521.1"/>
    <property type="molecule type" value="Genomic_DNA"/>
</dbReference>
<evidence type="ECO:0000256" key="7">
    <source>
        <dbReference type="ARBA" id="ARBA00022475"/>
    </source>
</evidence>
<evidence type="ECO:0000256" key="6">
    <source>
        <dbReference type="ARBA" id="ARBA00015850"/>
    </source>
</evidence>
<reference evidence="21" key="1">
    <citation type="journal article" date="2019" name="Int. J. Syst. Evol. Microbiol.">
        <title>The Global Catalogue of Microorganisms (GCM) 10K type strain sequencing project: providing services to taxonomists for standard genome sequencing and annotation.</title>
        <authorList>
            <consortium name="The Broad Institute Genomics Platform"/>
            <consortium name="The Broad Institute Genome Sequencing Center for Infectious Disease"/>
            <person name="Wu L."/>
            <person name="Ma J."/>
        </authorList>
    </citation>
    <scope>NUCLEOTIDE SEQUENCE [LARGE SCALE GENOMIC DNA]</scope>
    <source>
        <strain evidence="21">CGMCC 1.15474</strain>
    </source>
</reference>
<comment type="cofactor">
    <cofactor evidence="1 19">
        <name>Mg(2+)</name>
        <dbReference type="ChEBI" id="CHEBI:18420"/>
    </cofactor>
</comment>
<comment type="catalytic activity">
    <reaction evidence="18 19">
        <text>alpha-ribazole 5'-phosphate + adenosylcob(III)inamide-GDP = adenosylcob(III)alamin 5'-phosphate + GMP + H(+)</text>
        <dbReference type="Rhea" id="RHEA:23560"/>
        <dbReference type="ChEBI" id="CHEBI:15378"/>
        <dbReference type="ChEBI" id="CHEBI:57918"/>
        <dbReference type="ChEBI" id="CHEBI:58115"/>
        <dbReference type="ChEBI" id="CHEBI:60487"/>
        <dbReference type="ChEBI" id="CHEBI:60493"/>
        <dbReference type="EC" id="2.7.8.26"/>
    </reaction>
</comment>
<keyword evidence="8 19" id="KW-0169">Cobalamin biosynthesis</keyword>
<feature type="transmembrane region" description="Helical" evidence="19">
    <location>
        <begin position="31"/>
        <end position="53"/>
    </location>
</feature>
<keyword evidence="13 19" id="KW-0472">Membrane</keyword>
<dbReference type="Pfam" id="PF02654">
    <property type="entry name" value="CobS"/>
    <property type="match status" value="1"/>
</dbReference>
<proteinExistence type="inferred from homology"/>
<dbReference type="NCBIfam" id="TIGR00317">
    <property type="entry name" value="cobS"/>
    <property type="match status" value="1"/>
</dbReference>
<organism evidence="20 21">
    <name type="scientific">Metabacillus endolithicus</name>
    <dbReference type="NCBI Taxonomy" id="1535204"/>
    <lineage>
        <taxon>Bacteria</taxon>
        <taxon>Bacillati</taxon>
        <taxon>Bacillota</taxon>
        <taxon>Bacilli</taxon>
        <taxon>Bacillales</taxon>
        <taxon>Bacillaceae</taxon>
        <taxon>Metabacillus</taxon>
    </lineage>
</organism>
<feature type="transmembrane region" description="Helical" evidence="19">
    <location>
        <begin position="60"/>
        <end position="78"/>
    </location>
</feature>
<feature type="transmembrane region" description="Helical" evidence="19">
    <location>
        <begin position="226"/>
        <end position="246"/>
    </location>
</feature>
<evidence type="ECO:0000256" key="14">
    <source>
        <dbReference type="ARBA" id="ARBA00025228"/>
    </source>
</evidence>
<evidence type="ECO:0000256" key="3">
    <source>
        <dbReference type="ARBA" id="ARBA00004663"/>
    </source>
</evidence>
<evidence type="ECO:0000256" key="13">
    <source>
        <dbReference type="ARBA" id="ARBA00023136"/>
    </source>
</evidence>
<keyword evidence="10 19" id="KW-0812">Transmembrane</keyword>
<comment type="function">
    <text evidence="14 19">Joins adenosylcobinamide-GDP and alpha-ribazole to generate adenosylcobalamin (Ado-cobalamin). Also synthesizes adenosylcobalamin 5'-phosphate from adenosylcobinamide-GDP and alpha-ribazole 5'-phosphate.</text>
</comment>
<feature type="transmembrane region" description="Helical" evidence="19">
    <location>
        <begin position="196"/>
        <end position="214"/>
    </location>
</feature>
<dbReference type="EC" id="2.7.8.26" evidence="5 19"/>
<sequence length="247" mass="27431">MIKAFLSALSFLTRIPAPSSQLSSKDWQKSVIFYPLVGLLIGMIIALGSVLLVEVFPLTITAFFLLVLWIWITGGLHLDGWMDLADGLGSNRSREIMLEIMKDSRVGAMGVIAAILLMIGKGMAIYELLSMNLTFLFIFSPLFARLVLICSIKAFPYKKEGGLGEGLQRYLTIPVIVLNLAFVLAITFFLLSFHGLILFILSVIVSTIFVLYVFKKLGMLTGDCYGAIIEWSECVSLFLAIAIWRLF</sequence>
<evidence type="ECO:0000256" key="4">
    <source>
        <dbReference type="ARBA" id="ARBA00010561"/>
    </source>
</evidence>